<organism evidence="3 4">
    <name type="scientific">Bicyclus anynana</name>
    <name type="common">Squinting bush brown butterfly</name>
    <dbReference type="NCBI Taxonomy" id="110368"/>
    <lineage>
        <taxon>Eukaryota</taxon>
        <taxon>Metazoa</taxon>
        <taxon>Ecdysozoa</taxon>
        <taxon>Arthropoda</taxon>
        <taxon>Hexapoda</taxon>
        <taxon>Insecta</taxon>
        <taxon>Pterygota</taxon>
        <taxon>Neoptera</taxon>
        <taxon>Endopterygota</taxon>
        <taxon>Lepidoptera</taxon>
        <taxon>Glossata</taxon>
        <taxon>Ditrysia</taxon>
        <taxon>Papilionoidea</taxon>
        <taxon>Nymphalidae</taxon>
        <taxon>Satyrinae</taxon>
        <taxon>Satyrini</taxon>
        <taxon>Mycalesina</taxon>
        <taxon>Bicyclus</taxon>
    </lineage>
</organism>
<feature type="domain" description="PH" evidence="2">
    <location>
        <begin position="4"/>
        <end position="121"/>
    </location>
</feature>
<dbReference type="SMART" id="SM00233">
    <property type="entry name" value="PH"/>
    <property type="match status" value="1"/>
</dbReference>
<sequence length="512" mass="58164">MSKNIVFEGWLTKSPPSKRIWRTKWRRRWFALRQSGELPGQYFLDYYADRNCRRLKGTINLDFCEQVDAGLHMERGSHGSLDPTLRGSVFTIQTQTRIYHLEADCEADMERWVNAICRVCGLRATDDRDHGAAVYQNRSVRFDQENIALRIVNDNRRRQLAHQRANQIIRKPTEKPRMAHASTMTLEQYGTADTGAYIPISECTTGSRAERNVHIAFNFDPRNILITTKAPFHEVQDKKRDFSKRVYFSQPQIKINDVDLSEHEENQSVSQPEIRINDVELSEYEENQSEDECTSMYAGGAKTRGWTVSKTFTKLSLTPNQNKAVMTDPDGPPIPPRPPKTFKNISQTEVAQIHNEPADNMHRLRVPQPYYSRRNTPPSPGPSGLCRGGRMEVEEESSTGRTSHYCNLTSVFDDPPAVDRALKPRHCSHTIATAPVNTISATVAEAEKPKLAKLEYLDLDLPVIESASDAPIIVHGRSRSSDADAYKVVDFIKTEAFVDTVQECEDNRAAQL</sequence>
<dbReference type="GO" id="GO:0005737">
    <property type="term" value="C:cytoplasm"/>
    <property type="evidence" value="ECO:0007669"/>
    <property type="project" value="TreeGrafter"/>
</dbReference>
<protein>
    <submittedName>
        <fullName evidence="4">GRB2-associated-binding protein 2 isoform X1</fullName>
    </submittedName>
</protein>
<reference evidence="4" key="1">
    <citation type="submission" date="2025-08" db="UniProtKB">
        <authorList>
            <consortium name="RefSeq"/>
        </authorList>
    </citation>
    <scope>IDENTIFICATION</scope>
</reference>
<evidence type="ECO:0000259" key="2">
    <source>
        <dbReference type="PROSITE" id="PS50003"/>
    </source>
</evidence>
<dbReference type="PROSITE" id="PS50003">
    <property type="entry name" value="PH_DOMAIN"/>
    <property type="match status" value="1"/>
</dbReference>
<dbReference type="SUPFAM" id="SSF50729">
    <property type="entry name" value="PH domain-like"/>
    <property type="match status" value="1"/>
</dbReference>
<evidence type="ECO:0000256" key="1">
    <source>
        <dbReference type="SAM" id="MobiDB-lite"/>
    </source>
</evidence>
<keyword evidence="3" id="KW-1185">Reference proteome</keyword>
<dbReference type="Gene3D" id="2.30.29.30">
    <property type="entry name" value="Pleckstrin-homology domain (PH domain)/Phosphotyrosine-binding domain (PTB)"/>
    <property type="match status" value="1"/>
</dbReference>
<dbReference type="InterPro" id="IPR001849">
    <property type="entry name" value="PH_domain"/>
</dbReference>
<dbReference type="GeneID" id="112048106"/>
<dbReference type="Proteomes" id="UP001652582">
    <property type="component" value="Chromosome Z"/>
</dbReference>
<dbReference type="PANTHER" id="PTHR45960">
    <property type="entry name" value="GRB2-ASSOCIATED-BINDING PROTEIN"/>
    <property type="match status" value="1"/>
</dbReference>
<dbReference type="CTD" id="38321"/>
<dbReference type="Pfam" id="PF00169">
    <property type="entry name" value="PH"/>
    <property type="match status" value="1"/>
</dbReference>
<dbReference type="AlphaFoldDB" id="A0A6J1N8C1"/>
<name>A0A6J1N8C1_BICAN</name>
<gene>
    <name evidence="4" type="primary">LOC112048106</name>
</gene>
<dbReference type="RefSeq" id="XP_023941258.1">
    <property type="nucleotide sequence ID" value="XM_024085490.2"/>
</dbReference>
<dbReference type="InterPro" id="IPR046355">
    <property type="entry name" value="Gab1-4-like"/>
</dbReference>
<evidence type="ECO:0000313" key="4">
    <source>
        <dbReference type="RefSeq" id="XP_023941258.1"/>
    </source>
</evidence>
<evidence type="ECO:0000313" key="3">
    <source>
        <dbReference type="Proteomes" id="UP001652582"/>
    </source>
</evidence>
<dbReference type="GO" id="GO:0007165">
    <property type="term" value="P:signal transduction"/>
    <property type="evidence" value="ECO:0007669"/>
    <property type="project" value="TreeGrafter"/>
</dbReference>
<dbReference type="GO" id="GO:0035591">
    <property type="term" value="F:signaling adaptor activity"/>
    <property type="evidence" value="ECO:0007669"/>
    <property type="project" value="TreeGrafter"/>
</dbReference>
<dbReference type="PANTHER" id="PTHR45960:SF2">
    <property type="entry name" value="PROTEIN DAUGHTER OF SEVENLESS"/>
    <property type="match status" value="1"/>
</dbReference>
<dbReference type="OrthoDB" id="67516at2759"/>
<dbReference type="InterPro" id="IPR011993">
    <property type="entry name" value="PH-like_dom_sf"/>
</dbReference>
<dbReference type="KEGG" id="bany:112048106"/>
<proteinExistence type="predicted"/>
<feature type="region of interest" description="Disordered" evidence="1">
    <location>
        <begin position="370"/>
        <end position="390"/>
    </location>
</feature>
<dbReference type="CDD" id="cd13384">
    <property type="entry name" value="PH_Gab2_2"/>
    <property type="match status" value="1"/>
</dbReference>
<accession>A0A6J1N8C1</accession>